<evidence type="ECO:0000313" key="2">
    <source>
        <dbReference type="EMBL" id="SFB17290.1"/>
    </source>
</evidence>
<dbReference type="Pfam" id="PF03358">
    <property type="entry name" value="FMN_red"/>
    <property type="match status" value="1"/>
</dbReference>
<evidence type="ECO:0000259" key="1">
    <source>
        <dbReference type="Pfam" id="PF03358"/>
    </source>
</evidence>
<name>A0A1I0YY40_9BACT</name>
<dbReference type="GO" id="GO:0016491">
    <property type="term" value="F:oxidoreductase activity"/>
    <property type="evidence" value="ECO:0007669"/>
    <property type="project" value="InterPro"/>
</dbReference>
<dbReference type="Proteomes" id="UP000198790">
    <property type="component" value="Unassembled WGS sequence"/>
</dbReference>
<proteinExistence type="predicted"/>
<dbReference type="AlphaFoldDB" id="A0A1I0YY40"/>
<dbReference type="RefSeq" id="WP_092896126.1">
    <property type="nucleotide sequence ID" value="NZ_FOKK01000005.1"/>
</dbReference>
<dbReference type="InterPro" id="IPR029039">
    <property type="entry name" value="Flavoprotein-like_sf"/>
</dbReference>
<dbReference type="InterPro" id="IPR005025">
    <property type="entry name" value="FMN_Rdtase-like_dom"/>
</dbReference>
<dbReference type="STRING" id="237018.SAMN04489723_10583"/>
<dbReference type="OrthoDB" id="8853249at2"/>
<organism evidence="2 3">
    <name type="scientific">Algoriphagus aquimarinus</name>
    <dbReference type="NCBI Taxonomy" id="237018"/>
    <lineage>
        <taxon>Bacteria</taxon>
        <taxon>Pseudomonadati</taxon>
        <taxon>Bacteroidota</taxon>
        <taxon>Cytophagia</taxon>
        <taxon>Cytophagales</taxon>
        <taxon>Cyclobacteriaceae</taxon>
        <taxon>Algoriphagus</taxon>
    </lineage>
</organism>
<protein>
    <submittedName>
        <fullName evidence="2">Multimeric flavodoxin WrbA</fullName>
    </submittedName>
</protein>
<reference evidence="2 3" key="1">
    <citation type="submission" date="2016-10" db="EMBL/GenBank/DDBJ databases">
        <authorList>
            <person name="de Groot N.N."/>
        </authorList>
    </citation>
    <scope>NUCLEOTIDE SEQUENCE [LARGE SCALE GENOMIC DNA]</scope>
    <source>
        <strain evidence="2 3">DSM 23399</strain>
    </source>
</reference>
<evidence type="ECO:0000313" key="3">
    <source>
        <dbReference type="Proteomes" id="UP000198790"/>
    </source>
</evidence>
<accession>A0A1I0YY40</accession>
<dbReference type="EMBL" id="FOKK01000005">
    <property type="protein sequence ID" value="SFB17290.1"/>
    <property type="molecule type" value="Genomic_DNA"/>
</dbReference>
<sequence length="249" mass="27621">MILNSFQQQLNENNPEDFSGLKAVFLNCTLKKSPEQSHTSGLISISQAIMEANGVSVEVIRPVDHQIAFGVYPDMKEHGWDADEWPAIQQKVMDADILVLCTPIWLGEKSSIATMAIERLYGFSGKLNDEGQYAYYGRVGGCLITGNEDGIKHCAMNMLYSLQHLGYTIPPQADAGWIGEAGPGPSYMDKNSGGPENEFTTRNTTFMTWNLMHLAKMLKDKGGIPAYGNQRTMWDAKSDQDSPNPEYRS</sequence>
<dbReference type="Gene3D" id="3.40.50.360">
    <property type="match status" value="1"/>
</dbReference>
<keyword evidence="3" id="KW-1185">Reference proteome</keyword>
<gene>
    <name evidence="2" type="ORF">SAMN04489723_10583</name>
</gene>
<dbReference type="SUPFAM" id="SSF52218">
    <property type="entry name" value="Flavoproteins"/>
    <property type="match status" value="1"/>
</dbReference>
<feature type="domain" description="NADPH-dependent FMN reductase-like" evidence="1">
    <location>
        <begin position="34"/>
        <end position="172"/>
    </location>
</feature>